<dbReference type="EMBL" id="VFQE01000002">
    <property type="protein sequence ID" value="TQN38006.1"/>
    <property type="molecule type" value="Genomic_DNA"/>
</dbReference>
<evidence type="ECO:0000313" key="8">
    <source>
        <dbReference type="Proteomes" id="UP000319865"/>
    </source>
</evidence>
<evidence type="ECO:0000313" key="7">
    <source>
        <dbReference type="EMBL" id="TQN38006.1"/>
    </source>
</evidence>
<keyword evidence="2 4" id="KW-0560">Oxidoreductase</keyword>
<dbReference type="InterPro" id="IPR006139">
    <property type="entry name" value="D-isomer_2_OHA_DH_cat_dom"/>
</dbReference>
<name>A0A543P1L8_9ACTN</name>
<dbReference type="SUPFAM" id="SSF51735">
    <property type="entry name" value="NAD(P)-binding Rossmann-fold domains"/>
    <property type="match status" value="1"/>
</dbReference>
<comment type="similarity">
    <text evidence="1 4">Belongs to the D-isomer specific 2-hydroxyacid dehydrogenase family.</text>
</comment>
<evidence type="ECO:0000256" key="2">
    <source>
        <dbReference type="ARBA" id="ARBA00023002"/>
    </source>
</evidence>
<dbReference type="PANTHER" id="PTHR42789:SF1">
    <property type="entry name" value="D-ISOMER SPECIFIC 2-HYDROXYACID DEHYDROGENASE FAMILY PROTEIN (AFU_ORTHOLOGUE AFUA_6G10090)"/>
    <property type="match status" value="1"/>
</dbReference>
<dbReference type="AlphaFoldDB" id="A0A543P1L8"/>
<dbReference type="Gene3D" id="3.40.50.720">
    <property type="entry name" value="NAD(P)-binding Rossmann-like Domain"/>
    <property type="match status" value="2"/>
</dbReference>
<comment type="caution">
    <text evidence="7">The sequence shown here is derived from an EMBL/GenBank/DDBJ whole genome shotgun (WGS) entry which is preliminary data.</text>
</comment>
<dbReference type="FunFam" id="3.40.50.720:FF:000203">
    <property type="entry name" value="D-3-phosphoglycerate dehydrogenase (SerA)"/>
    <property type="match status" value="1"/>
</dbReference>
<keyword evidence="3" id="KW-0520">NAD</keyword>
<dbReference type="GO" id="GO:0051287">
    <property type="term" value="F:NAD binding"/>
    <property type="evidence" value="ECO:0007669"/>
    <property type="project" value="InterPro"/>
</dbReference>
<dbReference type="Pfam" id="PF00389">
    <property type="entry name" value="2-Hacid_dh"/>
    <property type="match status" value="1"/>
</dbReference>
<evidence type="ECO:0000256" key="3">
    <source>
        <dbReference type="ARBA" id="ARBA00023027"/>
    </source>
</evidence>
<dbReference type="GO" id="GO:0016616">
    <property type="term" value="F:oxidoreductase activity, acting on the CH-OH group of donors, NAD or NADP as acceptor"/>
    <property type="evidence" value="ECO:0007669"/>
    <property type="project" value="InterPro"/>
</dbReference>
<dbReference type="OrthoDB" id="117809at2"/>
<protein>
    <submittedName>
        <fullName evidence="7">Lactate dehydrogenase-like 2-hydroxyacid dehydrogenase</fullName>
    </submittedName>
</protein>
<feature type="domain" description="D-isomer specific 2-hydroxyacid dehydrogenase catalytic" evidence="5">
    <location>
        <begin position="38"/>
        <end position="313"/>
    </location>
</feature>
<dbReference type="InterPro" id="IPR006140">
    <property type="entry name" value="D-isomer_DH_NAD-bd"/>
</dbReference>
<proteinExistence type="inferred from homology"/>
<sequence>MTVRIAVLDDYQGVALQHGPWTDLPGDVTITPFREHVADEGRLVELLQGFAVVVAMRERTPLPRTVLERLPDLRLLVTTGMQNASIDTAAAAELGITVCGTHSDATGPAELTWGLILALARHLVPEDAATRSGRWQQTVGTGLRGRTLGLIGLGRIGGLVGQVGVAFGMRVVAWSQHLTAERAAEVGAELVDKDRLLTGSDVVSLHLRLSDRTRGIVGAAELAAMKPTAVLVNTSRAGLVDQAALIDALSSGGIAGAGLDVYEDEPVGTDAAILAAPNTVLTPHLGYVTDATYDVFFGQAVEDVAGFLAGSPVRVLAAPDAPR</sequence>
<dbReference type="Proteomes" id="UP000319865">
    <property type="component" value="Unassembled WGS sequence"/>
</dbReference>
<evidence type="ECO:0000256" key="1">
    <source>
        <dbReference type="ARBA" id="ARBA00005854"/>
    </source>
</evidence>
<dbReference type="InterPro" id="IPR050857">
    <property type="entry name" value="D-2-hydroxyacid_DH"/>
</dbReference>
<dbReference type="CDD" id="cd12169">
    <property type="entry name" value="PGDH_like_1"/>
    <property type="match status" value="1"/>
</dbReference>
<dbReference type="RefSeq" id="WP_142027897.1">
    <property type="nucleotide sequence ID" value="NZ_VFQE01000002.1"/>
</dbReference>
<keyword evidence="8" id="KW-1185">Reference proteome</keyword>
<organism evidence="7 8">
    <name type="scientific">Blastococcus colisei</name>
    <dbReference type="NCBI Taxonomy" id="1564162"/>
    <lineage>
        <taxon>Bacteria</taxon>
        <taxon>Bacillati</taxon>
        <taxon>Actinomycetota</taxon>
        <taxon>Actinomycetes</taxon>
        <taxon>Geodermatophilales</taxon>
        <taxon>Geodermatophilaceae</taxon>
        <taxon>Blastococcus</taxon>
    </lineage>
</organism>
<dbReference type="Pfam" id="PF02826">
    <property type="entry name" value="2-Hacid_dh_C"/>
    <property type="match status" value="1"/>
</dbReference>
<evidence type="ECO:0000259" key="6">
    <source>
        <dbReference type="Pfam" id="PF02826"/>
    </source>
</evidence>
<accession>A0A543P1L8</accession>
<evidence type="ECO:0000259" key="5">
    <source>
        <dbReference type="Pfam" id="PF00389"/>
    </source>
</evidence>
<reference evidence="7 8" key="1">
    <citation type="submission" date="2019-06" db="EMBL/GenBank/DDBJ databases">
        <title>Sequencing the genomes of 1000 actinobacteria strains.</title>
        <authorList>
            <person name="Klenk H.-P."/>
        </authorList>
    </citation>
    <scope>NUCLEOTIDE SEQUENCE [LARGE SCALE GENOMIC DNA]</scope>
    <source>
        <strain evidence="7 8">DSM 46837</strain>
    </source>
</reference>
<dbReference type="InterPro" id="IPR036291">
    <property type="entry name" value="NAD(P)-bd_dom_sf"/>
</dbReference>
<evidence type="ECO:0000256" key="4">
    <source>
        <dbReference type="RuleBase" id="RU003719"/>
    </source>
</evidence>
<dbReference type="SUPFAM" id="SSF52283">
    <property type="entry name" value="Formate/glycerate dehydrogenase catalytic domain-like"/>
    <property type="match status" value="1"/>
</dbReference>
<feature type="domain" description="D-isomer specific 2-hydroxyacid dehydrogenase NAD-binding" evidence="6">
    <location>
        <begin position="114"/>
        <end position="286"/>
    </location>
</feature>
<gene>
    <name evidence="7" type="ORF">FHU33_4686</name>
</gene>
<dbReference type="PANTHER" id="PTHR42789">
    <property type="entry name" value="D-ISOMER SPECIFIC 2-HYDROXYACID DEHYDROGENASE FAMILY PROTEIN (AFU_ORTHOLOGUE AFUA_6G10090)"/>
    <property type="match status" value="1"/>
</dbReference>